<dbReference type="InterPro" id="IPR001005">
    <property type="entry name" value="SANT/Myb"/>
</dbReference>
<dbReference type="PROSITE" id="PS51294">
    <property type="entry name" value="HTH_MYB"/>
    <property type="match status" value="1"/>
</dbReference>
<dbReference type="InterPro" id="IPR015495">
    <property type="entry name" value="Myb_TF_plants"/>
</dbReference>
<evidence type="ECO:0000259" key="5">
    <source>
        <dbReference type="PROSITE" id="PS50090"/>
    </source>
</evidence>
<feature type="compositionally biased region" description="Polar residues" evidence="4">
    <location>
        <begin position="128"/>
        <end position="139"/>
    </location>
</feature>
<dbReference type="AlphaFoldDB" id="A0A022QI03"/>
<dbReference type="SMART" id="SM00717">
    <property type="entry name" value="SANT"/>
    <property type="match status" value="1"/>
</dbReference>
<dbReference type="InterPro" id="IPR017930">
    <property type="entry name" value="Myb_dom"/>
</dbReference>
<evidence type="ECO:0000256" key="4">
    <source>
        <dbReference type="SAM" id="MobiDB-lite"/>
    </source>
</evidence>
<dbReference type="PROSITE" id="PS50090">
    <property type="entry name" value="MYB_LIKE"/>
    <property type="match status" value="1"/>
</dbReference>
<evidence type="ECO:0000256" key="3">
    <source>
        <dbReference type="ARBA" id="ARBA00023242"/>
    </source>
</evidence>
<keyword evidence="3" id="KW-0539">Nucleus</keyword>
<proteinExistence type="predicted"/>
<evidence type="ECO:0000313" key="7">
    <source>
        <dbReference type="EMBL" id="EYU27561.1"/>
    </source>
</evidence>
<dbReference type="EMBL" id="KI631456">
    <property type="protein sequence ID" value="EYU27561.1"/>
    <property type="molecule type" value="Genomic_DNA"/>
</dbReference>
<keyword evidence="2" id="KW-0238">DNA-binding</keyword>
<dbReference type="Gene3D" id="1.10.10.60">
    <property type="entry name" value="Homeodomain-like"/>
    <property type="match status" value="2"/>
</dbReference>
<comment type="subcellular location">
    <subcellularLocation>
        <location evidence="1">Nucleus</location>
    </subcellularLocation>
</comment>
<dbReference type="PANTHER" id="PTHR10641">
    <property type="entry name" value="MYB FAMILY TRANSCRIPTION FACTOR"/>
    <property type="match status" value="1"/>
</dbReference>
<dbReference type="SUPFAM" id="SSF46689">
    <property type="entry name" value="Homeodomain-like"/>
    <property type="match status" value="1"/>
</dbReference>
<keyword evidence="8" id="KW-1185">Reference proteome</keyword>
<dbReference type="PANTHER" id="PTHR10641:SF1103">
    <property type="entry name" value="TRANSCRIPTION FACTOR MYB72"/>
    <property type="match status" value="1"/>
</dbReference>
<organism evidence="7 8">
    <name type="scientific">Erythranthe guttata</name>
    <name type="common">Yellow monkey flower</name>
    <name type="synonym">Mimulus guttatus</name>
    <dbReference type="NCBI Taxonomy" id="4155"/>
    <lineage>
        <taxon>Eukaryota</taxon>
        <taxon>Viridiplantae</taxon>
        <taxon>Streptophyta</taxon>
        <taxon>Embryophyta</taxon>
        <taxon>Tracheophyta</taxon>
        <taxon>Spermatophyta</taxon>
        <taxon>Magnoliopsida</taxon>
        <taxon>eudicotyledons</taxon>
        <taxon>Gunneridae</taxon>
        <taxon>Pentapetalae</taxon>
        <taxon>asterids</taxon>
        <taxon>lamiids</taxon>
        <taxon>Lamiales</taxon>
        <taxon>Phrymaceae</taxon>
        <taxon>Erythranthe</taxon>
    </lineage>
</organism>
<evidence type="ECO:0000256" key="2">
    <source>
        <dbReference type="ARBA" id="ARBA00023125"/>
    </source>
</evidence>
<feature type="domain" description="Myb-like" evidence="5">
    <location>
        <begin position="11"/>
        <end position="63"/>
    </location>
</feature>
<feature type="region of interest" description="Disordered" evidence="4">
    <location>
        <begin position="99"/>
        <end position="144"/>
    </location>
</feature>
<feature type="non-terminal residue" evidence="7">
    <location>
        <position position="178"/>
    </location>
</feature>
<name>A0A022QI03_ERYGU</name>
<feature type="domain" description="HTH myb-type" evidence="6">
    <location>
        <begin position="11"/>
        <end position="67"/>
    </location>
</feature>
<dbReference type="GO" id="GO:0003677">
    <property type="term" value="F:DNA binding"/>
    <property type="evidence" value="ECO:0007669"/>
    <property type="project" value="UniProtKB-KW"/>
</dbReference>
<dbReference type="Pfam" id="PF00249">
    <property type="entry name" value="Myb_DNA-binding"/>
    <property type="match status" value="1"/>
</dbReference>
<protein>
    <submittedName>
        <fullName evidence="7">Uncharacterized protein</fullName>
    </submittedName>
</protein>
<dbReference type="CDD" id="cd00167">
    <property type="entry name" value="SANT"/>
    <property type="match status" value="1"/>
</dbReference>
<sequence length="178" mass="19932">MGKGRAPCCDRSKVRTGPWSTAEDLRLTTFIQKNGHTNWRALPKHAGLLRCGKSCRLRWSKIASCLPGRTDNEIKNVWNTHLKKRLLITANDNIITEAEQAQSSSPCSSISSHSTTGEDQEMGRVENPGSTEVITSSTQDDNRRELVENIPADIDVDLWELLNSLDPLDINIMYAENR</sequence>
<accession>A0A022QI03</accession>
<evidence type="ECO:0000256" key="1">
    <source>
        <dbReference type="ARBA" id="ARBA00004123"/>
    </source>
</evidence>
<reference evidence="7 8" key="1">
    <citation type="journal article" date="2013" name="Proc. Natl. Acad. Sci. U.S.A.">
        <title>Fine-scale variation in meiotic recombination in Mimulus inferred from population shotgun sequencing.</title>
        <authorList>
            <person name="Hellsten U."/>
            <person name="Wright K.M."/>
            <person name="Jenkins J."/>
            <person name="Shu S."/>
            <person name="Yuan Y."/>
            <person name="Wessler S.R."/>
            <person name="Schmutz J."/>
            <person name="Willis J.H."/>
            <person name="Rokhsar D.S."/>
        </authorList>
    </citation>
    <scope>NUCLEOTIDE SEQUENCE [LARGE SCALE GENOMIC DNA]</scope>
    <source>
        <strain evidence="8">cv. DUN x IM62</strain>
    </source>
</reference>
<dbReference type="InterPro" id="IPR009057">
    <property type="entry name" value="Homeodomain-like_sf"/>
</dbReference>
<gene>
    <name evidence="7" type="ORF">MIMGU_mgv1a025216mg</name>
</gene>
<dbReference type="STRING" id="4155.A0A022QI03"/>
<dbReference type="GO" id="GO:0005634">
    <property type="term" value="C:nucleus"/>
    <property type="evidence" value="ECO:0007669"/>
    <property type="project" value="UniProtKB-SubCell"/>
</dbReference>
<evidence type="ECO:0000259" key="6">
    <source>
        <dbReference type="PROSITE" id="PS51294"/>
    </source>
</evidence>
<feature type="compositionally biased region" description="Low complexity" evidence="4">
    <location>
        <begin position="103"/>
        <end position="114"/>
    </location>
</feature>
<evidence type="ECO:0000313" key="8">
    <source>
        <dbReference type="Proteomes" id="UP000030748"/>
    </source>
</evidence>
<dbReference type="Proteomes" id="UP000030748">
    <property type="component" value="Unassembled WGS sequence"/>
</dbReference>